<dbReference type="Gene3D" id="1.20.1290.10">
    <property type="entry name" value="AhpD-like"/>
    <property type="match status" value="1"/>
</dbReference>
<accession>A0ABQ6W0W6</accession>
<dbReference type="InterPro" id="IPR029032">
    <property type="entry name" value="AhpD-like"/>
</dbReference>
<evidence type="ECO:0000256" key="1">
    <source>
        <dbReference type="SAM" id="MobiDB-lite"/>
    </source>
</evidence>
<dbReference type="Proteomes" id="UP000325395">
    <property type="component" value="Unassembled WGS sequence"/>
</dbReference>
<evidence type="ECO:0008006" key="4">
    <source>
        <dbReference type="Google" id="ProtNLM"/>
    </source>
</evidence>
<feature type="region of interest" description="Disordered" evidence="1">
    <location>
        <begin position="1"/>
        <end position="21"/>
    </location>
</feature>
<dbReference type="SUPFAM" id="SSF69118">
    <property type="entry name" value="AhpD-like"/>
    <property type="match status" value="1"/>
</dbReference>
<dbReference type="EMBL" id="ML735913">
    <property type="protein sequence ID" value="KAE8410783.1"/>
    <property type="molecule type" value="Genomic_DNA"/>
</dbReference>
<organism evidence="2 3">
    <name type="scientific">Aspergillus pseudocaelatus</name>
    <dbReference type="NCBI Taxonomy" id="1825620"/>
    <lineage>
        <taxon>Eukaryota</taxon>
        <taxon>Fungi</taxon>
        <taxon>Dikarya</taxon>
        <taxon>Ascomycota</taxon>
        <taxon>Pezizomycotina</taxon>
        <taxon>Eurotiomycetes</taxon>
        <taxon>Eurotiomycetidae</taxon>
        <taxon>Eurotiales</taxon>
        <taxon>Aspergillaceae</taxon>
        <taxon>Aspergillus</taxon>
        <taxon>Aspergillus subgen. Circumdati</taxon>
    </lineage>
</organism>
<feature type="compositionally biased region" description="Basic and acidic residues" evidence="1">
    <location>
        <begin position="10"/>
        <end position="21"/>
    </location>
</feature>
<name>A0ABQ6W0W6_9EURO</name>
<reference evidence="2 3" key="1">
    <citation type="submission" date="2019-04" db="EMBL/GenBank/DDBJ databases">
        <authorList>
            <consortium name="DOE Joint Genome Institute"/>
            <person name="Mondo S."/>
            <person name="Kjaerbolling I."/>
            <person name="Vesth T."/>
            <person name="Frisvad J.C."/>
            <person name="Nybo J.L."/>
            <person name="Theobald S."/>
            <person name="Kildgaard S."/>
            <person name="Isbrandt T."/>
            <person name="Kuo A."/>
            <person name="Sato A."/>
            <person name="Lyhne E.K."/>
            <person name="Kogle M.E."/>
            <person name="Wiebenga A."/>
            <person name="Kun R.S."/>
            <person name="Lubbers R.J."/>
            <person name="Makela M.R."/>
            <person name="Barry K."/>
            <person name="Chovatia M."/>
            <person name="Clum A."/>
            <person name="Daum C."/>
            <person name="Haridas S."/>
            <person name="He G."/>
            <person name="LaButti K."/>
            <person name="Lipzen A."/>
            <person name="Riley R."/>
            <person name="Salamov A."/>
            <person name="Simmons B.A."/>
            <person name="Magnuson J.K."/>
            <person name="Henrissat B."/>
            <person name="Mortensen U.H."/>
            <person name="Larsen T.O."/>
            <person name="Devries R.P."/>
            <person name="Grigoriev I.V."/>
            <person name="Machida M."/>
            <person name="Baker S.E."/>
            <person name="Andersen M.R."/>
            <person name="Cantor M.N."/>
            <person name="Hua S.X."/>
        </authorList>
    </citation>
    <scope>NUCLEOTIDE SEQUENCE [LARGE SCALE GENOMIC DNA]</scope>
    <source>
        <strain evidence="2 3">CBS 117616</strain>
    </source>
</reference>
<dbReference type="PANTHER" id="PTHR34846:SF11">
    <property type="entry name" value="4-CARBOXYMUCONOLACTONE DECARBOXYLASE FAMILY PROTEIN (AFU_ORTHOLOGUE AFUA_6G11590)"/>
    <property type="match status" value="1"/>
</dbReference>
<evidence type="ECO:0000313" key="2">
    <source>
        <dbReference type="EMBL" id="KAE8410783.1"/>
    </source>
</evidence>
<protein>
    <recommendedName>
        <fullName evidence="4">Carboxymuconolactone decarboxylase-like domain-containing protein</fullName>
    </recommendedName>
</protein>
<sequence>MSAGTRYPARTREEMPTEEEKAAHDYIKETLLYGVGEENKKVFLSPEDKLLGHFAAYTYSPAFGKAIFDVVRAFATLPLAPNVRETVILSTAGFYRARYPAYVHYPMAKSQTTLTEKQIELLHQGEKPTDLTEEEAVAFDVVQASQVTRGPLSNELFDRSVRLLGKDTTLAVLHLSGFYALISTLCNGCGAVLPYGETKVV</sequence>
<dbReference type="PANTHER" id="PTHR34846">
    <property type="entry name" value="4-CARBOXYMUCONOLACTONE DECARBOXYLASE FAMILY PROTEIN (AFU_ORTHOLOGUE AFUA_6G11590)"/>
    <property type="match status" value="1"/>
</dbReference>
<evidence type="ECO:0000313" key="3">
    <source>
        <dbReference type="Proteomes" id="UP000325395"/>
    </source>
</evidence>
<keyword evidence="3" id="KW-1185">Reference proteome</keyword>
<proteinExistence type="predicted"/>
<gene>
    <name evidence="2" type="ORF">BDV36DRAFT_109725</name>
</gene>